<dbReference type="AlphaFoldDB" id="A0A164H1R7"/>
<dbReference type="Pfam" id="PF02368">
    <property type="entry name" value="Big_2"/>
    <property type="match status" value="1"/>
</dbReference>
<keyword evidence="3" id="KW-1185">Reference proteome</keyword>
<sequence length="311" mass="31919">MEPFVAGIGTSLTTLKNAQRALLLKPLDAAVFLAPWYTPSPTAFTDNTATLQPLPTGYLSVGLIDKKSGVAFARNVTAAPIESYGELQPTRDDIVDDTTTLEFEPQQTNALTIALTTNAALQSIQASGINGEVLFAQPSAPQIVYYSAIVIGKDGTDSNPIYIYKVMPKVAVTKWGGENWVPTGLTSQKLTLTAFKDDVAGFAVAHGFGGAGWKALLAKTGIPYPVTSLSLSPNTLTVVHGGAPSIPITVVDQLGNPVTGTIAWTSSATATATVSNAGIVTGIAAGTATITATYTPAGGATATGTCTVTVS</sequence>
<dbReference type="EMBL" id="LWGR01000021">
    <property type="protein sequence ID" value="KZM68129.1"/>
    <property type="molecule type" value="Genomic_DNA"/>
</dbReference>
<feature type="domain" description="BIG2" evidence="1">
    <location>
        <begin position="225"/>
        <end position="304"/>
    </location>
</feature>
<proteinExistence type="predicted"/>
<accession>A0A164H1R7</accession>
<protein>
    <recommendedName>
        <fullName evidence="1">BIG2 domain-containing protein</fullName>
    </recommendedName>
</protein>
<comment type="caution">
    <text evidence="2">The sequence shown here is derived from an EMBL/GenBank/DDBJ whole genome shotgun (WGS) entry which is preliminary data.</text>
</comment>
<dbReference type="InterPro" id="IPR008964">
    <property type="entry name" value="Invasin/intimin_cell_adhesion"/>
</dbReference>
<dbReference type="SUPFAM" id="SSF49373">
    <property type="entry name" value="Invasin/intimin cell-adhesion fragments"/>
    <property type="match status" value="1"/>
</dbReference>
<dbReference type="SMART" id="SM00635">
    <property type="entry name" value="BID_2"/>
    <property type="match status" value="1"/>
</dbReference>
<evidence type="ECO:0000313" key="2">
    <source>
        <dbReference type="EMBL" id="KZM68129.1"/>
    </source>
</evidence>
<dbReference type="Gene3D" id="2.60.40.1080">
    <property type="match status" value="1"/>
</dbReference>
<dbReference type="Proteomes" id="UP000076512">
    <property type="component" value="Unassembled WGS sequence"/>
</dbReference>
<evidence type="ECO:0000259" key="1">
    <source>
        <dbReference type="SMART" id="SM00635"/>
    </source>
</evidence>
<reference evidence="2 3" key="1">
    <citation type="submission" date="2016-04" db="EMBL/GenBank/DDBJ databases">
        <authorList>
            <person name="Evans L.H."/>
            <person name="Alamgir A."/>
            <person name="Owens N."/>
            <person name="Weber N.D."/>
            <person name="Virtaneva K."/>
            <person name="Barbian K."/>
            <person name="Babar A."/>
            <person name="Rosenke K."/>
        </authorList>
    </citation>
    <scope>NUCLEOTIDE SEQUENCE [LARGE SCALE GENOMIC DNA]</scope>
    <source>
        <strain evidence="2 3">IFM 0406</strain>
    </source>
</reference>
<evidence type="ECO:0000313" key="3">
    <source>
        <dbReference type="Proteomes" id="UP000076512"/>
    </source>
</evidence>
<gene>
    <name evidence="2" type="ORF">AWN90_09310</name>
</gene>
<name>A0A164H1R7_9NOCA</name>
<organism evidence="2 3">
    <name type="scientific">Nocardia terpenica</name>
    <dbReference type="NCBI Taxonomy" id="455432"/>
    <lineage>
        <taxon>Bacteria</taxon>
        <taxon>Bacillati</taxon>
        <taxon>Actinomycetota</taxon>
        <taxon>Actinomycetes</taxon>
        <taxon>Mycobacteriales</taxon>
        <taxon>Nocardiaceae</taxon>
        <taxon>Nocardia</taxon>
    </lineage>
</organism>
<dbReference type="STRING" id="455432.AWN90_09310"/>
<dbReference type="InterPro" id="IPR003343">
    <property type="entry name" value="Big_2"/>
</dbReference>